<reference evidence="3" key="1">
    <citation type="submission" date="2015-06" db="EMBL/GenBank/DDBJ databases">
        <title>Expansion of signal transduction pathways in fungi by whole-genome duplication.</title>
        <authorList>
            <consortium name="DOE Joint Genome Institute"/>
            <person name="Corrochano L.M."/>
            <person name="Kuo A."/>
            <person name="Marcet-Houben M."/>
            <person name="Polaino S."/>
            <person name="Salamov A."/>
            <person name="Villalobos J.M."/>
            <person name="Alvarez M.I."/>
            <person name="Avalos J."/>
            <person name="Benito E.P."/>
            <person name="Benoit I."/>
            <person name="Burger G."/>
            <person name="Camino L.P."/>
            <person name="Canovas D."/>
            <person name="Cerda-Olmedo E."/>
            <person name="Cheng J.-F."/>
            <person name="Dominguez A."/>
            <person name="Elias M."/>
            <person name="Eslava A.P."/>
            <person name="Glaser F."/>
            <person name="Grimwood J."/>
            <person name="Gutierrez G."/>
            <person name="Heitman J."/>
            <person name="Henrissat B."/>
            <person name="Iturriaga E.A."/>
            <person name="Lang B.F."/>
            <person name="Lavin J.L."/>
            <person name="Lee S."/>
            <person name="Li W."/>
            <person name="Lindquist E."/>
            <person name="Lopez-Garcia S."/>
            <person name="Luque E.M."/>
            <person name="Marcos A.T."/>
            <person name="Martin J."/>
            <person name="McCluskey K."/>
            <person name="Medina H.R."/>
            <person name="Miralles-Duran A."/>
            <person name="Miyazaki A."/>
            <person name="Munoz-Torres E."/>
            <person name="Oguiza J.A."/>
            <person name="Ohm R."/>
            <person name="Olmedo M."/>
            <person name="Orejas M."/>
            <person name="Ortiz-Castellanos L."/>
            <person name="Pisabarro A.G."/>
            <person name="Rodriguez-Romero J."/>
            <person name="Ruiz-Herrera J."/>
            <person name="Ruiz-Vazquez R."/>
            <person name="Sanz C."/>
            <person name="Schackwitz W."/>
            <person name="Schmutz J."/>
            <person name="Shahriari M."/>
            <person name="Shelest E."/>
            <person name="Silva-Franco F."/>
            <person name="Soanes D."/>
            <person name="Syed K."/>
            <person name="Tagua V.G."/>
            <person name="Talbot N.J."/>
            <person name="Thon M."/>
            <person name="De vries R.P."/>
            <person name="Wiebenga A."/>
            <person name="Yadav J.S."/>
            <person name="Braun E.L."/>
            <person name="Baker S."/>
            <person name="Garre V."/>
            <person name="Horwitz B."/>
            <person name="Torres-Martinez S."/>
            <person name="Idnurm A."/>
            <person name="Herrera-Estrella A."/>
            <person name="Gabaldon T."/>
            <person name="Grigoriev I.V."/>
        </authorList>
    </citation>
    <scope>NUCLEOTIDE SEQUENCE [LARGE SCALE GENOMIC DNA]</scope>
    <source>
        <strain evidence="3">NRRL 1555(-)</strain>
    </source>
</reference>
<sequence length="325" mass="37574">MSTKNFISRRRTFKRWDNDNGDKPSSIQILINWLTDVSNYSRWKGGDSSGKTKEVLCSEIREIMVENDITNWSNGDICSKIQYLHDKFKDVTDFLNGTGQGILNDINESCKTPEEAAKTLEEKVKQKCTYYYDLKCVMLHRPSVNPPFPMTSGDPIDVSGVYKEARSHEEVEAEDKVEFDAEVQDDKQLDKTLPVYHLSATSSGSQKPSKWARQTIDASISEIVEESVKLNHIHVELIQKKFESEAKVNERQLRHQEIAHEDRMIMEKRRLNIEAKRVENEAKQVENEAKQLKNDCIQSKLQYIAKLESLGLFKEYILKKLDIKL</sequence>
<dbReference type="InParanoid" id="A0A162PU05"/>
<dbReference type="AlphaFoldDB" id="A0A162PU05"/>
<dbReference type="EMBL" id="KV440976">
    <property type="protein sequence ID" value="OAD75967.1"/>
    <property type="molecule type" value="Genomic_DNA"/>
</dbReference>
<evidence type="ECO:0000313" key="2">
    <source>
        <dbReference type="EMBL" id="OAD75967.1"/>
    </source>
</evidence>
<accession>A0A162PU05</accession>
<protein>
    <submittedName>
        <fullName evidence="2">Uncharacterized protein</fullName>
    </submittedName>
</protein>
<organism evidence="2 3">
    <name type="scientific">Phycomyces blakesleeanus (strain ATCC 8743b / DSM 1359 / FGSC 10004 / NBRC 33097 / NRRL 1555)</name>
    <dbReference type="NCBI Taxonomy" id="763407"/>
    <lineage>
        <taxon>Eukaryota</taxon>
        <taxon>Fungi</taxon>
        <taxon>Fungi incertae sedis</taxon>
        <taxon>Mucoromycota</taxon>
        <taxon>Mucoromycotina</taxon>
        <taxon>Mucoromycetes</taxon>
        <taxon>Mucorales</taxon>
        <taxon>Phycomycetaceae</taxon>
        <taxon>Phycomyces</taxon>
    </lineage>
</organism>
<evidence type="ECO:0000313" key="3">
    <source>
        <dbReference type="Proteomes" id="UP000077315"/>
    </source>
</evidence>
<feature type="coiled-coil region" evidence="1">
    <location>
        <begin position="261"/>
        <end position="302"/>
    </location>
</feature>
<dbReference type="RefSeq" id="XP_018294007.1">
    <property type="nucleotide sequence ID" value="XM_018435329.1"/>
</dbReference>
<dbReference type="GeneID" id="28996235"/>
<dbReference type="VEuPathDB" id="FungiDB:PHYBLDRAFT_165942"/>
<gene>
    <name evidence="2" type="ORF">PHYBLDRAFT_165942</name>
</gene>
<proteinExistence type="predicted"/>
<dbReference type="OrthoDB" id="2157595at2759"/>
<evidence type="ECO:0000256" key="1">
    <source>
        <dbReference type="SAM" id="Coils"/>
    </source>
</evidence>
<dbReference type="Proteomes" id="UP000077315">
    <property type="component" value="Unassembled WGS sequence"/>
</dbReference>
<dbReference type="PANTHER" id="PTHR33324:SF2">
    <property type="entry name" value="MYB_SANT-LIKE DNA-BINDING DOMAIN-CONTAINING PROTEIN"/>
    <property type="match status" value="1"/>
</dbReference>
<keyword evidence="3" id="KW-1185">Reference proteome</keyword>
<dbReference type="PANTHER" id="PTHR33324">
    <property type="entry name" value="EXPRESSED PROTEIN"/>
    <property type="match status" value="1"/>
</dbReference>
<name>A0A162PU05_PHYB8</name>
<keyword evidence="1" id="KW-0175">Coiled coil</keyword>